<dbReference type="InterPro" id="IPR050707">
    <property type="entry name" value="HTH_MetabolicPath_Reg"/>
</dbReference>
<gene>
    <name evidence="6" type="ORF">ACFQGD_16600</name>
</gene>
<dbReference type="Gene3D" id="3.30.450.40">
    <property type="match status" value="1"/>
</dbReference>
<dbReference type="EMBL" id="JBHSXX010000001">
    <property type="protein sequence ID" value="MFC6868762.1"/>
    <property type="molecule type" value="Genomic_DNA"/>
</dbReference>
<dbReference type="PANTHER" id="PTHR30136">
    <property type="entry name" value="HELIX-TURN-HELIX TRANSCRIPTIONAL REGULATOR, ICLR FAMILY"/>
    <property type="match status" value="1"/>
</dbReference>
<feature type="domain" description="IclR-ED" evidence="5">
    <location>
        <begin position="85"/>
        <end position="269"/>
    </location>
</feature>
<evidence type="ECO:0000313" key="7">
    <source>
        <dbReference type="Proteomes" id="UP001596337"/>
    </source>
</evidence>
<sequence>MAEPAPRQRGTKAARGSMNSNVPAVRTAVAVLRRLAASPDPLPAAALARALNVPRSSMYHLLSVLVDEGLVVHLPERHRYGLGLGVFELGSAYLRHDPLEHLARPLLARLVSEVGDTAHLAVLHGAESLYLLKVQPEHPTTLVTDVGVRLPAHLTASGRALLAHLPQEQVRALFPSKDSFPTRTGTGPRNLPELRSMLNSERRQGWAVEDGLVTPELACVAAPSFDHNGHPVASIAVPFRRTARPPDTWPLLAEQVRATADALTRRLDGTPPSEPAQLRRRIDG</sequence>
<evidence type="ECO:0000256" key="3">
    <source>
        <dbReference type="ARBA" id="ARBA00023163"/>
    </source>
</evidence>
<evidence type="ECO:0000259" key="4">
    <source>
        <dbReference type="PROSITE" id="PS51077"/>
    </source>
</evidence>
<keyword evidence="1" id="KW-0805">Transcription regulation</keyword>
<dbReference type="Gene3D" id="1.10.10.10">
    <property type="entry name" value="Winged helix-like DNA-binding domain superfamily/Winged helix DNA-binding domain"/>
    <property type="match status" value="1"/>
</dbReference>
<dbReference type="InterPro" id="IPR036390">
    <property type="entry name" value="WH_DNA-bd_sf"/>
</dbReference>
<dbReference type="Pfam" id="PF09339">
    <property type="entry name" value="HTH_IclR"/>
    <property type="match status" value="1"/>
</dbReference>
<keyword evidence="3" id="KW-0804">Transcription</keyword>
<accession>A0ABW2C225</accession>
<feature type="domain" description="HTH iclR-type" evidence="4">
    <location>
        <begin position="22"/>
        <end position="84"/>
    </location>
</feature>
<proteinExistence type="predicted"/>
<evidence type="ECO:0000256" key="1">
    <source>
        <dbReference type="ARBA" id="ARBA00023015"/>
    </source>
</evidence>
<reference evidence="7" key="1">
    <citation type="journal article" date="2019" name="Int. J. Syst. Evol. Microbiol.">
        <title>The Global Catalogue of Microorganisms (GCM) 10K type strain sequencing project: providing services to taxonomists for standard genome sequencing and annotation.</title>
        <authorList>
            <consortium name="The Broad Institute Genomics Platform"/>
            <consortium name="The Broad Institute Genome Sequencing Center for Infectious Disease"/>
            <person name="Wu L."/>
            <person name="Ma J."/>
        </authorList>
    </citation>
    <scope>NUCLEOTIDE SEQUENCE [LARGE SCALE GENOMIC DNA]</scope>
    <source>
        <strain evidence="7">KCTC 32255</strain>
    </source>
</reference>
<evidence type="ECO:0000256" key="2">
    <source>
        <dbReference type="ARBA" id="ARBA00023125"/>
    </source>
</evidence>
<dbReference type="SMART" id="SM00346">
    <property type="entry name" value="HTH_ICLR"/>
    <property type="match status" value="1"/>
</dbReference>
<dbReference type="SUPFAM" id="SSF46785">
    <property type="entry name" value="Winged helix' DNA-binding domain"/>
    <property type="match status" value="1"/>
</dbReference>
<keyword evidence="2" id="KW-0238">DNA-binding</keyword>
<dbReference type="RefSeq" id="WP_345396614.1">
    <property type="nucleotide sequence ID" value="NZ_BAABLA010000026.1"/>
</dbReference>
<evidence type="ECO:0000313" key="6">
    <source>
        <dbReference type="EMBL" id="MFC6868762.1"/>
    </source>
</evidence>
<dbReference type="PANTHER" id="PTHR30136:SF24">
    <property type="entry name" value="HTH-TYPE TRANSCRIPTIONAL REPRESSOR ALLR"/>
    <property type="match status" value="1"/>
</dbReference>
<dbReference type="Proteomes" id="UP001596337">
    <property type="component" value="Unassembled WGS sequence"/>
</dbReference>
<dbReference type="SUPFAM" id="SSF55781">
    <property type="entry name" value="GAF domain-like"/>
    <property type="match status" value="1"/>
</dbReference>
<dbReference type="InterPro" id="IPR014757">
    <property type="entry name" value="Tscrpt_reg_IclR_C"/>
</dbReference>
<dbReference type="InterPro" id="IPR005471">
    <property type="entry name" value="Tscrpt_reg_IclR_N"/>
</dbReference>
<dbReference type="InterPro" id="IPR029016">
    <property type="entry name" value="GAF-like_dom_sf"/>
</dbReference>
<dbReference type="InterPro" id="IPR036388">
    <property type="entry name" value="WH-like_DNA-bd_sf"/>
</dbReference>
<keyword evidence="7" id="KW-1185">Reference proteome</keyword>
<evidence type="ECO:0000259" key="5">
    <source>
        <dbReference type="PROSITE" id="PS51078"/>
    </source>
</evidence>
<dbReference type="PROSITE" id="PS51077">
    <property type="entry name" value="HTH_ICLR"/>
    <property type="match status" value="1"/>
</dbReference>
<organism evidence="6 7">
    <name type="scientific">Haloechinothrix salitolerans</name>
    <dbReference type="NCBI Taxonomy" id="926830"/>
    <lineage>
        <taxon>Bacteria</taxon>
        <taxon>Bacillati</taxon>
        <taxon>Actinomycetota</taxon>
        <taxon>Actinomycetes</taxon>
        <taxon>Pseudonocardiales</taxon>
        <taxon>Pseudonocardiaceae</taxon>
        <taxon>Haloechinothrix</taxon>
    </lineage>
</organism>
<name>A0ABW2C225_9PSEU</name>
<protein>
    <submittedName>
        <fullName evidence="6">IclR family transcriptional regulator</fullName>
    </submittedName>
</protein>
<comment type="caution">
    <text evidence="6">The sequence shown here is derived from an EMBL/GenBank/DDBJ whole genome shotgun (WGS) entry which is preliminary data.</text>
</comment>
<dbReference type="PROSITE" id="PS51078">
    <property type="entry name" value="ICLR_ED"/>
    <property type="match status" value="1"/>
</dbReference>
<dbReference type="Pfam" id="PF01614">
    <property type="entry name" value="IclR_C"/>
    <property type="match status" value="1"/>
</dbReference>